<evidence type="ECO:0000256" key="1">
    <source>
        <dbReference type="SAM" id="MobiDB-lite"/>
    </source>
</evidence>
<dbReference type="EMBL" id="KN847539">
    <property type="protein sequence ID" value="KIW04879.1"/>
    <property type="molecule type" value="Genomic_DNA"/>
</dbReference>
<sequence>MRTLQTRKISDRGRAGHSSRLVLGEQKKAEEKEEGEKGDTVETWKETHGDNSAGGQRELAVRVAVHNHEASEGTILVVSRNLQGPLGVTNLKRQAPRSGRLERLAVKVEHKLRRFGSNESRHQRVPVARADGRRRGGSMSARPAHAQGGPAPSGPDLDAGVGEGGEGLAGRFLALRDR</sequence>
<dbReference type="GeneID" id="27312028"/>
<evidence type="ECO:0000313" key="2">
    <source>
        <dbReference type="EMBL" id="KIW04879.1"/>
    </source>
</evidence>
<dbReference type="AlphaFoldDB" id="A0A0D2B0K2"/>
<dbReference type="VEuPathDB" id="FungiDB:PV09_04055"/>
<accession>A0A0D2B0K2</accession>
<dbReference type="RefSeq" id="XP_016214748.1">
    <property type="nucleotide sequence ID" value="XM_016357344.1"/>
</dbReference>
<dbReference type="InParanoid" id="A0A0D2B0K2"/>
<feature type="region of interest" description="Disordered" evidence="1">
    <location>
        <begin position="117"/>
        <end position="178"/>
    </location>
</feature>
<keyword evidence="3" id="KW-1185">Reference proteome</keyword>
<reference evidence="2 3" key="1">
    <citation type="submission" date="2015-01" db="EMBL/GenBank/DDBJ databases">
        <title>The Genome Sequence of Ochroconis gallopava CBS43764.</title>
        <authorList>
            <consortium name="The Broad Institute Genomics Platform"/>
            <person name="Cuomo C."/>
            <person name="de Hoog S."/>
            <person name="Gorbushina A."/>
            <person name="Stielow B."/>
            <person name="Teixiera M."/>
            <person name="Abouelleil A."/>
            <person name="Chapman S.B."/>
            <person name="Priest M."/>
            <person name="Young S.K."/>
            <person name="Wortman J."/>
            <person name="Nusbaum C."/>
            <person name="Birren B."/>
        </authorList>
    </citation>
    <scope>NUCLEOTIDE SEQUENCE [LARGE SCALE GENOMIC DNA]</scope>
    <source>
        <strain evidence="2 3">CBS 43764</strain>
    </source>
</reference>
<proteinExistence type="predicted"/>
<feature type="compositionally biased region" description="Basic and acidic residues" evidence="1">
    <location>
        <begin position="25"/>
        <end position="49"/>
    </location>
</feature>
<evidence type="ECO:0000313" key="3">
    <source>
        <dbReference type="Proteomes" id="UP000053259"/>
    </source>
</evidence>
<name>A0A0D2B0K2_9PEZI</name>
<feature type="region of interest" description="Disordered" evidence="1">
    <location>
        <begin position="1"/>
        <end position="56"/>
    </location>
</feature>
<organism evidence="2 3">
    <name type="scientific">Verruconis gallopava</name>
    <dbReference type="NCBI Taxonomy" id="253628"/>
    <lineage>
        <taxon>Eukaryota</taxon>
        <taxon>Fungi</taxon>
        <taxon>Dikarya</taxon>
        <taxon>Ascomycota</taxon>
        <taxon>Pezizomycotina</taxon>
        <taxon>Dothideomycetes</taxon>
        <taxon>Pleosporomycetidae</taxon>
        <taxon>Venturiales</taxon>
        <taxon>Sympoventuriaceae</taxon>
        <taxon>Verruconis</taxon>
    </lineage>
</organism>
<protein>
    <submittedName>
        <fullName evidence="2">Uncharacterized protein</fullName>
    </submittedName>
</protein>
<gene>
    <name evidence="2" type="ORF">PV09_04055</name>
</gene>
<dbReference type="Proteomes" id="UP000053259">
    <property type="component" value="Unassembled WGS sequence"/>
</dbReference>
<dbReference type="HOGENOM" id="CLU_1511753_0_0_1"/>